<feature type="transmembrane region" description="Helical" evidence="1">
    <location>
        <begin position="12"/>
        <end position="33"/>
    </location>
</feature>
<name>A0ABQ1H045_9SPHN</name>
<reference evidence="3" key="1">
    <citation type="journal article" date="2019" name="Int. J. Syst. Evol. Microbiol.">
        <title>The Global Catalogue of Microorganisms (GCM) 10K type strain sequencing project: providing services to taxonomists for standard genome sequencing and annotation.</title>
        <authorList>
            <consortium name="The Broad Institute Genomics Platform"/>
            <consortium name="The Broad Institute Genome Sequencing Center for Infectious Disease"/>
            <person name="Wu L."/>
            <person name="Ma J."/>
        </authorList>
    </citation>
    <scope>NUCLEOTIDE SEQUENCE [LARGE SCALE GENOMIC DNA]</scope>
    <source>
        <strain evidence="3">CGMCC 1.10106</strain>
    </source>
</reference>
<keyword evidence="3" id="KW-1185">Reference proteome</keyword>
<sequence length="293" mass="31048">MAESPRSKHVILPIAPLAASVIGVLTAAMFALIPTDLLESMVVDSGIASVLSAAEPPLGFTARLALVLVCGGGVGAIAWFGLFLSFGARTIVVHRRQKGDGAAPVSAPVLRRADSHPDAPARRPLFANTDLGTPFLEVRARPVRGPVHVDVAAVEPTPAPVPVEQPLPIDLDQPLAAYDPAAVPEAPLDWFPAPVAVTIPERRQTFDPGERFETFALTPMVRPAAPPHDAPAPARADPSETVQALLERLERVAAARRHVKTDPAEAVAEPIVAEPVTETIEDTLSTLRRMAMR</sequence>
<protein>
    <submittedName>
        <fullName evidence="2">Uncharacterized protein</fullName>
    </submittedName>
</protein>
<keyword evidence="1" id="KW-0472">Membrane</keyword>
<keyword evidence="1" id="KW-0812">Transmembrane</keyword>
<comment type="caution">
    <text evidence="2">The sequence shown here is derived from an EMBL/GenBank/DDBJ whole genome shotgun (WGS) entry which is preliminary data.</text>
</comment>
<gene>
    <name evidence="2" type="ORF">GCM10011395_24820</name>
</gene>
<keyword evidence="1" id="KW-1133">Transmembrane helix</keyword>
<accession>A0ABQ1H045</accession>
<dbReference type="EMBL" id="BMDW01000015">
    <property type="protein sequence ID" value="GGA53478.1"/>
    <property type="molecule type" value="Genomic_DNA"/>
</dbReference>
<organism evidence="2 3">
    <name type="scientific">Sphingomonas psychrolutea</name>
    <dbReference type="NCBI Taxonomy" id="1259676"/>
    <lineage>
        <taxon>Bacteria</taxon>
        <taxon>Pseudomonadati</taxon>
        <taxon>Pseudomonadota</taxon>
        <taxon>Alphaproteobacteria</taxon>
        <taxon>Sphingomonadales</taxon>
        <taxon>Sphingomonadaceae</taxon>
        <taxon>Sphingomonas</taxon>
    </lineage>
</organism>
<evidence type="ECO:0000313" key="2">
    <source>
        <dbReference type="EMBL" id="GGA53478.1"/>
    </source>
</evidence>
<dbReference type="RefSeq" id="WP_188447936.1">
    <property type="nucleotide sequence ID" value="NZ_BMDW01000015.1"/>
</dbReference>
<proteinExistence type="predicted"/>
<evidence type="ECO:0000256" key="1">
    <source>
        <dbReference type="SAM" id="Phobius"/>
    </source>
</evidence>
<dbReference type="Proteomes" id="UP000618591">
    <property type="component" value="Unassembled WGS sequence"/>
</dbReference>
<feature type="transmembrane region" description="Helical" evidence="1">
    <location>
        <begin position="64"/>
        <end position="88"/>
    </location>
</feature>
<evidence type="ECO:0000313" key="3">
    <source>
        <dbReference type="Proteomes" id="UP000618591"/>
    </source>
</evidence>